<proteinExistence type="predicted"/>
<dbReference type="Proteomes" id="UP000265703">
    <property type="component" value="Unassembled WGS sequence"/>
</dbReference>
<evidence type="ECO:0000313" key="3">
    <source>
        <dbReference type="Proteomes" id="UP000265703"/>
    </source>
</evidence>
<keyword evidence="3" id="KW-1185">Reference proteome</keyword>
<evidence type="ECO:0000256" key="1">
    <source>
        <dbReference type="SAM" id="MobiDB-lite"/>
    </source>
</evidence>
<feature type="region of interest" description="Disordered" evidence="1">
    <location>
        <begin position="47"/>
        <end position="115"/>
    </location>
</feature>
<organism evidence="2 3">
    <name type="scientific">Glomus cerebriforme</name>
    <dbReference type="NCBI Taxonomy" id="658196"/>
    <lineage>
        <taxon>Eukaryota</taxon>
        <taxon>Fungi</taxon>
        <taxon>Fungi incertae sedis</taxon>
        <taxon>Mucoromycota</taxon>
        <taxon>Glomeromycotina</taxon>
        <taxon>Glomeromycetes</taxon>
        <taxon>Glomerales</taxon>
        <taxon>Glomeraceae</taxon>
        <taxon>Glomus</taxon>
    </lineage>
</organism>
<protein>
    <submittedName>
        <fullName evidence="2">Uncharacterized protein</fullName>
    </submittedName>
</protein>
<dbReference type="OrthoDB" id="2377096at2759"/>
<evidence type="ECO:0000313" key="2">
    <source>
        <dbReference type="EMBL" id="RIA95320.1"/>
    </source>
</evidence>
<reference evidence="2 3" key="1">
    <citation type="submission" date="2018-06" db="EMBL/GenBank/DDBJ databases">
        <title>Comparative genomics reveals the genomic features of Rhizophagus irregularis, R. cerebriforme, R. diaphanum and Gigaspora rosea, and their symbiotic lifestyle signature.</title>
        <authorList>
            <person name="Morin E."/>
            <person name="San Clemente H."/>
            <person name="Chen E.C.H."/>
            <person name="De La Providencia I."/>
            <person name="Hainaut M."/>
            <person name="Kuo A."/>
            <person name="Kohler A."/>
            <person name="Murat C."/>
            <person name="Tang N."/>
            <person name="Roy S."/>
            <person name="Loubradou J."/>
            <person name="Henrissat B."/>
            <person name="Grigoriev I.V."/>
            <person name="Corradi N."/>
            <person name="Roux C."/>
            <person name="Martin F.M."/>
        </authorList>
    </citation>
    <scope>NUCLEOTIDE SEQUENCE [LARGE SCALE GENOMIC DNA]</scope>
    <source>
        <strain evidence="2 3">DAOM 227022</strain>
    </source>
</reference>
<name>A0A397TAM2_9GLOM</name>
<dbReference type="EMBL" id="QKYT01000063">
    <property type="protein sequence ID" value="RIA95320.1"/>
    <property type="molecule type" value="Genomic_DNA"/>
</dbReference>
<accession>A0A397TAM2</accession>
<sequence length="270" mass="31579">MEDIDFSIVKQEPFDENNADFQSFSPLNDAMPIDTIVFSSEIEDVALSEPETKQEFEDSEEEPFDENNTSNDAMSIDKFRSSNEIEEVTLEIKQESGDSEDSEDPELKELRKEKNKQKRIKNNLISENVSILSYAKSCPNCKKSFNSSLIKKKAIHFKSCCNSKKRWVEERELVTMIDDLKFKFKSMMEKRKQTHSDCDYDSSNETEVTKDLETKKIYDFFPMEKPNVCNKKSVNDNKVKNEEDIYGFPLNNHKSLNKKEIKDEEDQYRS</sequence>
<gene>
    <name evidence="2" type="ORF">C1645_872825</name>
</gene>
<comment type="caution">
    <text evidence="2">The sequence shown here is derived from an EMBL/GenBank/DDBJ whole genome shotgun (WGS) entry which is preliminary data.</text>
</comment>
<dbReference type="AlphaFoldDB" id="A0A397TAM2"/>